<proteinExistence type="predicted"/>
<organism evidence="1 2">
    <name type="scientific">Aerococcus viridans</name>
    <dbReference type="NCBI Taxonomy" id="1377"/>
    <lineage>
        <taxon>Bacteria</taxon>
        <taxon>Bacillati</taxon>
        <taxon>Bacillota</taxon>
        <taxon>Bacilli</taxon>
        <taxon>Lactobacillales</taxon>
        <taxon>Aerococcaceae</taxon>
        <taxon>Aerococcus</taxon>
    </lineage>
</organism>
<dbReference type="KEGG" id="avs:AWM76_05345"/>
<name>A0AAU8ULN3_9LACT</name>
<dbReference type="Proteomes" id="UP000066986">
    <property type="component" value="Chromosome"/>
</dbReference>
<dbReference type="EMBL" id="CP014164">
    <property type="protein sequence ID" value="AMC01011.1"/>
    <property type="molecule type" value="Genomic_DNA"/>
</dbReference>
<evidence type="ECO:0000313" key="1">
    <source>
        <dbReference type="EMBL" id="AMC01011.1"/>
    </source>
</evidence>
<reference evidence="1 2" key="1">
    <citation type="journal article" date="2016" name="Genome Announc.">
        <title>Complete Genome Sequences of Aerococcus christensenii CCUG 28831T, Aerococcus sanguinicola CCUG 43001T, Aerococcus urinae CCUG 36881T, Aerococcus urinaeequi CCUG 28094T, Aerococcus urinaehominis CCUG 42038 BT, and Aerococcus viridans CCUG 4311T.</title>
        <authorList>
            <person name="Carkaci D."/>
            <person name="Dargis R."/>
            <person name="Nielsen X.C."/>
            <person name="Skovgaard O."/>
            <person name="Fuursted K."/>
            <person name="Christensen J.J."/>
        </authorList>
    </citation>
    <scope>NUCLEOTIDE SEQUENCE [LARGE SCALE GENOMIC DNA]</scope>
    <source>
        <strain evidence="1 2">CCUG4311</strain>
    </source>
</reference>
<accession>A0AAU8ULN3</accession>
<sequence>MVSDPFCVHLKALNELAFTDKHYVWMAQHWTSEDDFFTATANYLMRQDIEALADELNAFFNPMKADLD</sequence>
<protein>
    <submittedName>
        <fullName evidence="1">Uncharacterized protein</fullName>
    </submittedName>
</protein>
<dbReference type="Gene3D" id="3.40.190.10">
    <property type="entry name" value="Periplasmic binding protein-like II"/>
    <property type="match status" value="1"/>
</dbReference>
<dbReference type="AlphaFoldDB" id="A0AAU8ULN3"/>
<gene>
    <name evidence="1" type="ORF">AWM76_05345</name>
</gene>
<evidence type="ECO:0000313" key="2">
    <source>
        <dbReference type="Proteomes" id="UP000066986"/>
    </source>
</evidence>
<reference evidence="2" key="2">
    <citation type="submission" date="2016-01" db="EMBL/GenBank/DDBJ databases">
        <title>Six Aerococcus type strain genome sequencing and assembly using PacBio and Illumina Hiseq.</title>
        <authorList>
            <person name="Carkaci D."/>
            <person name="Dargis R."/>
            <person name="Nielsen X.C."/>
            <person name="Skovgaard O."/>
            <person name="Fuursted K."/>
            <person name="Christensen J.J."/>
        </authorList>
    </citation>
    <scope>NUCLEOTIDE SEQUENCE [LARGE SCALE GENOMIC DNA]</scope>
    <source>
        <strain evidence="2">CCUG4311</strain>
    </source>
</reference>